<sequence length="264" mass="29357">MLDEDMSLSRGDMMVTDRDKKVRREIANSNERRRMQSINAGFQGLRSLLPHHEGEKLSKASILQQTAEYIYSLEREKTRLLTQNVQLKRLLNLGNSPVVEDANASLKRRRENEADETALQLLRERQLRIELEAKLRTAESELASSRSALDKFSSLPPQKNHSSSSVKGKGLILSPRITLVKNLDSIVEAIRHLEGDHLFSSEDVAGTPNQVVKEEIIESGSVSPENKNTKSSSVFVSSSSSITSKPTPSPITLNVPKSNAGSWN</sequence>
<reference evidence="7" key="1">
    <citation type="submission" date="2021-02" db="EMBL/GenBank/DDBJ databases">
        <authorList>
            <person name="Bekaert M."/>
        </authorList>
    </citation>
    <scope>NUCLEOTIDE SEQUENCE</scope>
    <source>
        <strain evidence="7">IoA-00</strain>
    </source>
</reference>
<evidence type="ECO:0000256" key="5">
    <source>
        <dbReference type="ARBA" id="ARBA00023242"/>
    </source>
</evidence>
<dbReference type="GO" id="GO:0005634">
    <property type="term" value="C:nucleus"/>
    <property type="evidence" value="ECO:0007669"/>
    <property type="project" value="UniProtKB-SubCell"/>
</dbReference>
<dbReference type="AlphaFoldDB" id="A0A7R8HCZ9"/>
<keyword evidence="5" id="KW-0539">Nucleus</keyword>
<dbReference type="CDD" id="cd11419">
    <property type="entry name" value="bHLHzip_TFAP4"/>
    <property type="match status" value="1"/>
</dbReference>
<feature type="compositionally biased region" description="Low complexity" evidence="6">
    <location>
        <begin position="229"/>
        <end position="252"/>
    </location>
</feature>
<dbReference type="SUPFAM" id="SSF47459">
    <property type="entry name" value="HLH, helix-loop-helix DNA-binding domain"/>
    <property type="match status" value="1"/>
</dbReference>
<dbReference type="GO" id="GO:0000978">
    <property type="term" value="F:RNA polymerase II cis-regulatory region sequence-specific DNA binding"/>
    <property type="evidence" value="ECO:0007669"/>
    <property type="project" value="TreeGrafter"/>
</dbReference>
<accession>A0A7R8HCZ9</accession>
<keyword evidence="8" id="KW-1185">Reference proteome</keyword>
<keyword evidence="3" id="KW-0238">DNA-binding</keyword>
<dbReference type="PROSITE" id="PS50888">
    <property type="entry name" value="BHLH"/>
    <property type="match status" value="1"/>
</dbReference>
<gene>
    <name evidence="7" type="ORF">LSAA_13543</name>
</gene>
<dbReference type="Proteomes" id="UP000675881">
    <property type="component" value="Chromosome 8"/>
</dbReference>
<name>A0A7R8HCZ9_LEPSM</name>
<dbReference type="OrthoDB" id="10029128at2759"/>
<feature type="region of interest" description="Disordered" evidence="6">
    <location>
        <begin position="217"/>
        <end position="264"/>
    </location>
</feature>
<feature type="compositionally biased region" description="Polar residues" evidence="6">
    <location>
        <begin position="255"/>
        <end position="264"/>
    </location>
</feature>
<dbReference type="EMBL" id="HG994587">
    <property type="protein sequence ID" value="CAF3024641.1"/>
    <property type="molecule type" value="Genomic_DNA"/>
</dbReference>
<dbReference type="FunFam" id="4.10.280.10:FF:000036">
    <property type="entry name" value="Transcription factor AP-4"/>
    <property type="match status" value="1"/>
</dbReference>
<dbReference type="PANTHER" id="PTHR15741:SF27">
    <property type="entry name" value="TRANSCRIPTION FACTOR AP-4"/>
    <property type="match status" value="1"/>
</dbReference>
<evidence type="ECO:0000256" key="1">
    <source>
        <dbReference type="ARBA" id="ARBA00004123"/>
    </source>
</evidence>
<organism evidence="7 8">
    <name type="scientific">Lepeophtheirus salmonis</name>
    <name type="common">Salmon louse</name>
    <name type="synonym">Caligus salmonis</name>
    <dbReference type="NCBI Taxonomy" id="72036"/>
    <lineage>
        <taxon>Eukaryota</taxon>
        <taxon>Metazoa</taxon>
        <taxon>Ecdysozoa</taxon>
        <taxon>Arthropoda</taxon>
        <taxon>Crustacea</taxon>
        <taxon>Multicrustacea</taxon>
        <taxon>Hexanauplia</taxon>
        <taxon>Copepoda</taxon>
        <taxon>Siphonostomatoida</taxon>
        <taxon>Caligidae</taxon>
        <taxon>Lepeophtheirus</taxon>
    </lineage>
</organism>
<protein>
    <submittedName>
        <fullName evidence="7">TFAP4</fullName>
    </submittedName>
</protein>
<evidence type="ECO:0000313" key="8">
    <source>
        <dbReference type="Proteomes" id="UP000675881"/>
    </source>
</evidence>
<evidence type="ECO:0000256" key="6">
    <source>
        <dbReference type="SAM" id="MobiDB-lite"/>
    </source>
</evidence>
<evidence type="ECO:0000256" key="2">
    <source>
        <dbReference type="ARBA" id="ARBA00023015"/>
    </source>
</evidence>
<feature type="compositionally biased region" description="Polar residues" evidence="6">
    <location>
        <begin position="155"/>
        <end position="166"/>
    </location>
</feature>
<feature type="region of interest" description="Disordered" evidence="6">
    <location>
        <begin position="147"/>
        <end position="167"/>
    </location>
</feature>
<dbReference type="GO" id="GO:0046983">
    <property type="term" value="F:protein dimerization activity"/>
    <property type="evidence" value="ECO:0007669"/>
    <property type="project" value="InterPro"/>
</dbReference>
<dbReference type="InterPro" id="IPR011598">
    <property type="entry name" value="bHLH_dom"/>
</dbReference>
<dbReference type="PANTHER" id="PTHR15741">
    <property type="entry name" value="BASIC HELIX-LOOP-HELIX ZIP TRANSCRIPTION FACTOR"/>
    <property type="match status" value="1"/>
</dbReference>
<evidence type="ECO:0000256" key="3">
    <source>
        <dbReference type="ARBA" id="ARBA00023125"/>
    </source>
</evidence>
<evidence type="ECO:0000313" key="7">
    <source>
        <dbReference type="EMBL" id="CAF3024641.1"/>
    </source>
</evidence>
<dbReference type="InterPro" id="IPR052207">
    <property type="entry name" value="Max-like/E-box_TFs"/>
</dbReference>
<dbReference type="Gene3D" id="4.10.280.10">
    <property type="entry name" value="Helix-loop-helix DNA-binding domain"/>
    <property type="match status" value="1"/>
</dbReference>
<dbReference type="InterPro" id="IPR036638">
    <property type="entry name" value="HLH_DNA-bd_sf"/>
</dbReference>
<dbReference type="GO" id="GO:0000981">
    <property type="term" value="F:DNA-binding transcription factor activity, RNA polymerase II-specific"/>
    <property type="evidence" value="ECO:0007669"/>
    <property type="project" value="TreeGrafter"/>
</dbReference>
<keyword evidence="4" id="KW-0804">Transcription</keyword>
<evidence type="ECO:0000256" key="4">
    <source>
        <dbReference type="ARBA" id="ARBA00023163"/>
    </source>
</evidence>
<dbReference type="Pfam" id="PF00010">
    <property type="entry name" value="HLH"/>
    <property type="match status" value="1"/>
</dbReference>
<comment type="subcellular location">
    <subcellularLocation>
        <location evidence="1">Nucleus</location>
    </subcellularLocation>
</comment>
<proteinExistence type="predicted"/>
<dbReference type="SMART" id="SM00353">
    <property type="entry name" value="HLH"/>
    <property type="match status" value="1"/>
</dbReference>
<keyword evidence="2" id="KW-0805">Transcription regulation</keyword>